<reference evidence="15" key="1">
    <citation type="journal article" date="2020" name="mSystems">
        <title>Genome- and Community-Level Interaction Insights into Carbon Utilization and Element Cycling Functions of Hydrothermarchaeota in Hydrothermal Sediment.</title>
        <authorList>
            <person name="Zhou Z."/>
            <person name="Liu Y."/>
            <person name="Xu W."/>
            <person name="Pan J."/>
            <person name="Luo Z.H."/>
            <person name="Li M."/>
        </authorList>
    </citation>
    <scope>NUCLEOTIDE SEQUENCE [LARGE SCALE GENOMIC DNA]</scope>
    <source>
        <strain evidence="15">SpSt-1219</strain>
    </source>
</reference>
<name>A0A7C1HJ02_UNCKA</name>
<evidence type="ECO:0000256" key="12">
    <source>
        <dbReference type="ARBA" id="ARBA00023136"/>
    </source>
</evidence>
<dbReference type="NCBIfam" id="TIGR00229">
    <property type="entry name" value="sensory_box"/>
    <property type="match status" value="1"/>
</dbReference>
<keyword evidence="8" id="KW-0547">Nucleotide-binding</keyword>
<dbReference type="SMART" id="SM00387">
    <property type="entry name" value="HATPase_c"/>
    <property type="match status" value="1"/>
</dbReference>
<dbReference type="Gene3D" id="1.10.287.130">
    <property type="match status" value="1"/>
</dbReference>
<dbReference type="PROSITE" id="PS50109">
    <property type="entry name" value="HIS_KIN"/>
    <property type="match status" value="1"/>
</dbReference>
<comment type="catalytic activity">
    <reaction evidence="1">
        <text>ATP + protein L-histidine = ADP + protein N-phospho-L-histidine.</text>
        <dbReference type="EC" id="2.7.13.3"/>
    </reaction>
</comment>
<evidence type="ECO:0000256" key="2">
    <source>
        <dbReference type="ARBA" id="ARBA00004236"/>
    </source>
</evidence>
<protein>
    <recommendedName>
        <fullName evidence="4">histidine kinase</fullName>
        <ecNumber evidence="4">2.7.13.3</ecNumber>
    </recommendedName>
</protein>
<keyword evidence="11" id="KW-0902">Two-component regulatory system</keyword>
<dbReference type="Proteomes" id="UP000886066">
    <property type="component" value="Unassembled WGS sequence"/>
</dbReference>
<dbReference type="GO" id="GO:0005886">
    <property type="term" value="C:plasma membrane"/>
    <property type="evidence" value="ECO:0007669"/>
    <property type="project" value="UniProtKB-SubCell"/>
</dbReference>
<keyword evidence="12" id="KW-0472">Membrane</keyword>
<evidence type="ECO:0000256" key="9">
    <source>
        <dbReference type="ARBA" id="ARBA00022777"/>
    </source>
</evidence>
<dbReference type="AlphaFoldDB" id="A0A7C1HJ02"/>
<evidence type="ECO:0000259" key="13">
    <source>
        <dbReference type="PROSITE" id="PS50109"/>
    </source>
</evidence>
<dbReference type="SMART" id="SM00388">
    <property type="entry name" value="HisKA"/>
    <property type="match status" value="1"/>
</dbReference>
<dbReference type="Gene3D" id="3.30.565.10">
    <property type="entry name" value="Histidine kinase-like ATPase, C-terminal domain"/>
    <property type="match status" value="1"/>
</dbReference>
<comment type="caution">
    <text evidence="15">The sequence shown here is derived from an EMBL/GenBank/DDBJ whole genome shotgun (WGS) entry which is preliminary data.</text>
</comment>
<keyword evidence="7" id="KW-0808">Transferase</keyword>
<dbReference type="InterPro" id="IPR005467">
    <property type="entry name" value="His_kinase_dom"/>
</dbReference>
<proteinExistence type="predicted"/>
<dbReference type="PANTHER" id="PTHR43711">
    <property type="entry name" value="TWO-COMPONENT HISTIDINE KINASE"/>
    <property type="match status" value="1"/>
</dbReference>
<dbReference type="InterPro" id="IPR036097">
    <property type="entry name" value="HisK_dim/P_sf"/>
</dbReference>
<sequence>KGAVSLSSRKSGHFSGSLEKDLKSLFELCSMYFTLLADVAQKERRKFKSMIDSMRDAVFMVDEDYKFLIANPAIKEMLGLHEAETVNIVRVSSFFSTRLSIEDVISEVFALGKIKVVDDLPINDRYYFLTAIPVKVRESVVGVVCLIQDQTSEKELEKMRRDFSAMIIHELRSPLSVIRGTSDFLMKESKSLDEPQKESFLSQIKDSSDRLLKLVNDLLDSAKIESGNVELFKSEVDVNALVTEVVDYYAKSADQKKIRLLANVDKSLLPMQADSDKIRQVLNNLISNGLKYTEEGGEVVVSTKKEDGSMRILISDTGRGIEESHKDLIFQKYKQVEYAKNTEKSTGLGLAISKGIVEAHDGKIWVEENLPKGSVFIVELPL</sequence>
<evidence type="ECO:0000256" key="1">
    <source>
        <dbReference type="ARBA" id="ARBA00000085"/>
    </source>
</evidence>
<dbReference type="InterPro" id="IPR003594">
    <property type="entry name" value="HATPase_dom"/>
</dbReference>
<dbReference type="PANTHER" id="PTHR43711:SF31">
    <property type="entry name" value="HISTIDINE KINASE"/>
    <property type="match status" value="1"/>
</dbReference>
<dbReference type="FunFam" id="3.30.565.10:FF:000023">
    <property type="entry name" value="PAS domain-containing sensor histidine kinase"/>
    <property type="match status" value="1"/>
</dbReference>
<evidence type="ECO:0000256" key="3">
    <source>
        <dbReference type="ARBA" id="ARBA00004314"/>
    </source>
</evidence>
<dbReference type="PRINTS" id="PR00344">
    <property type="entry name" value="BCTRLSENSOR"/>
</dbReference>
<dbReference type="InterPro" id="IPR013767">
    <property type="entry name" value="PAS_fold"/>
</dbReference>
<evidence type="ECO:0000256" key="7">
    <source>
        <dbReference type="ARBA" id="ARBA00022679"/>
    </source>
</evidence>
<feature type="non-terminal residue" evidence="15">
    <location>
        <position position="1"/>
    </location>
</feature>
<keyword evidence="9" id="KW-0418">Kinase</keyword>
<evidence type="ECO:0000256" key="8">
    <source>
        <dbReference type="ARBA" id="ARBA00022741"/>
    </source>
</evidence>
<evidence type="ECO:0000256" key="4">
    <source>
        <dbReference type="ARBA" id="ARBA00012438"/>
    </source>
</evidence>
<keyword evidence="5" id="KW-1003">Cell membrane</keyword>
<evidence type="ECO:0000259" key="14">
    <source>
        <dbReference type="PROSITE" id="PS50112"/>
    </source>
</evidence>
<dbReference type="SUPFAM" id="SSF55874">
    <property type="entry name" value="ATPase domain of HSP90 chaperone/DNA topoisomerase II/histidine kinase"/>
    <property type="match status" value="1"/>
</dbReference>
<evidence type="ECO:0000313" key="15">
    <source>
        <dbReference type="EMBL" id="HDQ88755.1"/>
    </source>
</evidence>
<dbReference type="InterPro" id="IPR036890">
    <property type="entry name" value="HATPase_C_sf"/>
</dbReference>
<dbReference type="GO" id="GO:0005524">
    <property type="term" value="F:ATP binding"/>
    <property type="evidence" value="ECO:0007669"/>
    <property type="project" value="UniProtKB-KW"/>
</dbReference>
<dbReference type="EMBL" id="DSDM01000077">
    <property type="protein sequence ID" value="HDQ88755.1"/>
    <property type="molecule type" value="Genomic_DNA"/>
</dbReference>
<dbReference type="SMART" id="SM00091">
    <property type="entry name" value="PAS"/>
    <property type="match status" value="1"/>
</dbReference>
<dbReference type="GO" id="GO:0000155">
    <property type="term" value="F:phosphorelay sensor kinase activity"/>
    <property type="evidence" value="ECO:0007669"/>
    <property type="project" value="InterPro"/>
</dbReference>
<evidence type="ECO:0000256" key="11">
    <source>
        <dbReference type="ARBA" id="ARBA00023012"/>
    </source>
</evidence>
<organism evidence="15">
    <name type="scientific">candidate division WWE3 bacterium</name>
    <dbReference type="NCBI Taxonomy" id="2053526"/>
    <lineage>
        <taxon>Bacteria</taxon>
        <taxon>Katanobacteria</taxon>
    </lineage>
</organism>
<dbReference type="EC" id="2.7.13.3" evidence="4"/>
<dbReference type="Gene3D" id="3.30.450.20">
    <property type="entry name" value="PAS domain"/>
    <property type="match status" value="1"/>
</dbReference>
<dbReference type="Pfam" id="PF00512">
    <property type="entry name" value="HisKA"/>
    <property type="match status" value="1"/>
</dbReference>
<dbReference type="SUPFAM" id="SSF55785">
    <property type="entry name" value="PYP-like sensor domain (PAS domain)"/>
    <property type="match status" value="1"/>
</dbReference>
<dbReference type="CDD" id="cd00130">
    <property type="entry name" value="PAS"/>
    <property type="match status" value="1"/>
</dbReference>
<dbReference type="InterPro" id="IPR050736">
    <property type="entry name" value="Sensor_HK_Regulatory"/>
</dbReference>
<evidence type="ECO:0000256" key="5">
    <source>
        <dbReference type="ARBA" id="ARBA00022475"/>
    </source>
</evidence>
<feature type="domain" description="Histidine kinase" evidence="13">
    <location>
        <begin position="166"/>
        <end position="382"/>
    </location>
</feature>
<evidence type="ECO:0000256" key="10">
    <source>
        <dbReference type="ARBA" id="ARBA00022840"/>
    </source>
</evidence>
<gene>
    <name evidence="15" type="ORF">ENN92_01245</name>
</gene>
<dbReference type="Pfam" id="PF00989">
    <property type="entry name" value="PAS"/>
    <property type="match status" value="1"/>
</dbReference>
<dbReference type="Pfam" id="PF02518">
    <property type="entry name" value="HATPase_c"/>
    <property type="match status" value="1"/>
</dbReference>
<dbReference type="PROSITE" id="PS50112">
    <property type="entry name" value="PAS"/>
    <property type="match status" value="1"/>
</dbReference>
<dbReference type="GO" id="GO:0045121">
    <property type="term" value="C:membrane raft"/>
    <property type="evidence" value="ECO:0007669"/>
    <property type="project" value="UniProtKB-SubCell"/>
</dbReference>
<evidence type="ECO:0000256" key="6">
    <source>
        <dbReference type="ARBA" id="ARBA00022553"/>
    </source>
</evidence>
<feature type="domain" description="PAS" evidence="14">
    <location>
        <begin position="43"/>
        <end position="87"/>
    </location>
</feature>
<dbReference type="SUPFAM" id="SSF47384">
    <property type="entry name" value="Homodimeric domain of signal transducing histidine kinase"/>
    <property type="match status" value="1"/>
</dbReference>
<keyword evidence="6" id="KW-0597">Phosphoprotein</keyword>
<dbReference type="InterPro" id="IPR000014">
    <property type="entry name" value="PAS"/>
</dbReference>
<keyword evidence="10" id="KW-0067">ATP-binding</keyword>
<dbReference type="FunFam" id="1.10.287.130:FF:000001">
    <property type="entry name" value="Two-component sensor histidine kinase"/>
    <property type="match status" value="1"/>
</dbReference>
<accession>A0A7C1HJ02</accession>
<dbReference type="GO" id="GO:0006355">
    <property type="term" value="P:regulation of DNA-templated transcription"/>
    <property type="evidence" value="ECO:0007669"/>
    <property type="project" value="InterPro"/>
</dbReference>
<comment type="subcellular location">
    <subcellularLocation>
        <location evidence="2">Cell membrane</location>
    </subcellularLocation>
    <subcellularLocation>
        <location evidence="3">Membrane raft</location>
        <topology evidence="3">Multi-pass membrane protein</topology>
    </subcellularLocation>
</comment>
<dbReference type="InterPro" id="IPR004358">
    <property type="entry name" value="Sig_transdc_His_kin-like_C"/>
</dbReference>
<dbReference type="InterPro" id="IPR003661">
    <property type="entry name" value="HisK_dim/P_dom"/>
</dbReference>
<dbReference type="CDD" id="cd00082">
    <property type="entry name" value="HisKA"/>
    <property type="match status" value="1"/>
</dbReference>
<dbReference type="InterPro" id="IPR035965">
    <property type="entry name" value="PAS-like_dom_sf"/>
</dbReference>